<accession>A0ACD5A2Z6</accession>
<organism evidence="1 2">
    <name type="scientific">Synechococcus elongatus PCC 11801</name>
    <dbReference type="NCBI Taxonomy" id="2219813"/>
    <lineage>
        <taxon>Bacteria</taxon>
        <taxon>Bacillati</taxon>
        <taxon>Cyanobacteriota</taxon>
        <taxon>Cyanophyceae</taxon>
        <taxon>Synechococcales</taxon>
        <taxon>Synechococcaceae</taxon>
        <taxon>Synechococcus</taxon>
    </lineage>
</organism>
<evidence type="ECO:0000313" key="1">
    <source>
        <dbReference type="EMBL" id="WVS92221.1"/>
    </source>
</evidence>
<geneLocation type="plasmid" evidence="1 2">
    <name>p11801_2</name>
</geneLocation>
<keyword evidence="1" id="KW-0614">Plasmid</keyword>
<gene>
    <name evidence="1" type="ORF">DOP62_14115</name>
</gene>
<dbReference type="EMBL" id="CP143529">
    <property type="protein sequence ID" value="WVS92221.1"/>
    <property type="molecule type" value="Genomic_DNA"/>
</dbReference>
<sequence length="495" mass="56469">MESINLPGGDAEQWLWNEVQRIFSNRECRGYWRFPFFSRILDKRHREPDILIADRELGLIFIEVRRISIRSIASVYGSSWRYSNGYRVSGSPYQEAIESVCALFEKYNSENNFTKTSLIPFRSLVALPLVTENEWKDAGFSRTTDPHSILFKSHLEENLLSLIHESQLLGSNRRLTDDEWWQLLRLVGEENFSYDPIQLDRASNSNLLSTAMSFQSAYPQILLPELGAQRFVLEESREFQQVVASYEEKIETFKKISGVKRSIGTTLGTGLLLGLAAIELPILLGGMAVAGVISSVAWIRQSTETKVEKIPVYKNETIVIPEKPFEPDHFQKGTAPGGRFDDLFCGSVASELTGIRFCAEGIAISSVSRLNYFPDILIYTDTNFLIDIEIDEPWYFSKDEGCRKLSHDPDRDAIRNQAFLREGIVVIRFTEKQVVSQTQACIQLIQVVVNSLNQLSEEPSGFYKNLHWTGTSEPLYTDPRRISAPRPDRSQYSLF</sequence>
<proteinExistence type="predicted"/>
<name>A0ACD5A2Z6_SYNEL</name>
<protein>
    <submittedName>
        <fullName evidence="1">Uncharacterized protein</fullName>
    </submittedName>
</protein>
<evidence type="ECO:0000313" key="2">
    <source>
        <dbReference type="Proteomes" id="UP000267249"/>
    </source>
</evidence>
<dbReference type="Proteomes" id="UP000267249">
    <property type="component" value="Plasmid p11801_2"/>
</dbReference>
<reference evidence="1" key="1">
    <citation type="submission" date="2024-01" db="EMBL/GenBank/DDBJ databases">
        <title>De novo genome assembly and pan-genome analysis of the fast-growing Indian isolates of Synechococcus elongatus: Potential chassis for bioproduction.</title>
        <authorList>
            <person name="Jain V.S."/>
            <person name="Schubert M.G."/>
            <person name="Pritam P."/>
            <person name="Sarnaik A.P."/>
            <person name="Jaiswal D."/>
            <person name="Church G.M."/>
            <person name="Wangikar P."/>
        </authorList>
    </citation>
    <scope>NUCLEOTIDE SEQUENCE</scope>
    <source>
        <strain evidence="1">PCC 11801</strain>
    </source>
</reference>